<dbReference type="Proteomes" id="UP000598633">
    <property type="component" value="Unassembled WGS sequence"/>
</dbReference>
<dbReference type="GO" id="GO:0003723">
    <property type="term" value="F:RNA binding"/>
    <property type="evidence" value="ECO:0007669"/>
    <property type="project" value="UniProtKB-UniRule"/>
</dbReference>
<evidence type="ECO:0000256" key="7">
    <source>
        <dbReference type="PROSITE-ProRule" id="PRU01026"/>
    </source>
</evidence>
<dbReference type="NCBIfam" id="TIGR00755">
    <property type="entry name" value="ksgA"/>
    <property type="match status" value="1"/>
</dbReference>
<evidence type="ECO:0000256" key="5">
    <source>
        <dbReference type="ARBA" id="ARBA00022691"/>
    </source>
</evidence>
<keyword evidence="6 7" id="KW-0694">RNA-binding</keyword>
<protein>
    <submittedName>
        <fullName evidence="9">Ribosomal RNA small subunit methyltransferase A</fullName>
        <ecNumber evidence="9">2.1.1.182</ecNumber>
    </submittedName>
</protein>
<dbReference type="AlphaFoldDB" id="A0A8J6Y424"/>
<proteinExistence type="inferred from homology"/>
<evidence type="ECO:0000256" key="4">
    <source>
        <dbReference type="ARBA" id="ARBA00022679"/>
    </source>
</evidence>
<dbReference type="PROSITE" id="PS51689">
    <property type="entry name" value="SAM_RNA_A_N6_MT"/>
    <property type="match status" value="1"/>
</dbReference>
<dbReference type="InterPro" id="IPR001737">
    <property type="entry name" value="KsgA/Erm"/>
</dbReference>
<organism evidence="9 10">
    <name type="scientific">Candidatus Sulfomarinibacter kjeldsenii</name>
    <dbReference type="NCBI Taxonomy" id="2885994"/>
    <lineage>
        <taxon>Bacteria</taxon>
        <taxon>Pseudomonadati</taxon>
        <taxon>Acidobacteriota</taxon>
        <taxon>Thermoanaerobaculia</taxon>
        <taxon>Thermoanaerobaculales</taxon>
        <taxon>Candidatus Sulfomarinibacteraceae</taxon>
        <taxon>Candidatus Sulfomarinibacter</taxon>
    </lineage>
</organism>
<keyword evidence="1" id="KW-0963">Cytoplasm</keyword>
<evidence type="ECO:0000259" key="8">
    <source>
        <dbReference type="SMART" id="SM00650"/>
    </source>
</evidence>
<dbReference type="InterPro" id="IPR023165">
    <property type="entry name" value="rRNA_Ade_diMease-like_C"/>
</dbReference>
<evidence type="ECO:0000256" key="6">
    <source>
        <dbReference type="ARBA" id="ARBA00022884"/>
    </source>
</evidence>
<keyword evidence="3 7" id="KW-0489">Methyltransferase</keyword>
<dbReference type="PROSITE" id="PS01131">
    <property type="entry name" value="RRNA_A_DIMETH"/>
    <property type="match status" value="1"/>
</dbReference>
<gene>
    <name evidence="9" type="primary">rsmA</name>
    <name evidence="9" type="ORF">IFJ97_00615</name>
</gene>
<feature type="binding site" evidence="7">
    <location>
        <position position="14"/>
    </location>
    <ligand>
        <name>S-adenosyl-L-methionine</name>
        <dbReference type="ChEBI" id="CHEBI:59789"/>
    </ligand>
</feature>
<sequence length="254" mass="28034">MGRPKRRRLGQNFLVDETIAERIAAALADEPARVLEIGPGRGALTEFLLDRFERVLALELDEQLVPPLVQRFGGLGLEVLNSDALSDDLDPLLSADSPWQVASNLPYSVGSAILRRLLRRNDLFTRMVVMLQREVAHRVVAEPGGKGHGLLALERAAWADARLLFDVGPRAFRPRPKVVSSVVVLDLKPCDHDPKILDQALKLASKALTLPRKMLSNALPREIENSMVEAAGLEPTQRPGTVPLDGWMRLAERS</sequence>
<dbReference type="InterPro" id="IPR020598">
    <property type="entry name" value="rRNA_Ade_methylase_Trfase_N"/>
</dbReference>
<dbReference type="Pfam" id="PF00398">
    <property type="entry name" value="RrnaAD"/>
    <property type="match status" value="1"/>
</dbReference>
<dbReference type="EC" id="2.1.1.182" evidence="9"/>
<accession>A0A8J6Y424</accession>
<keyword evidence="5 7" id="KW-0949">S-adenosyl-L-methionine</keyword>
<evidence type="ECO:0000256" key="3">
    <source>
        <dbReference type="ARBA" id="ARBA00022603"/>
    </source>
</evidence>
<dbReference type="InterPro" id="IPR029063">
    <property type="entry name" value="SAM-dependent_MTases_sf"/>
</dbReference>
<evidence type="ECO:0000256" key="2">
    <source>
        <dbReference type="ARBA" id="ARBA00022552"/>
    </source>
</evidence>
<dbReference type="GO" id="GO:0005829">
    <property type="term" value="C:cytosol"/>
    <property type="evidence" value="ECO:0007669"/>
    <property type="project" value="TreeGrafter"/>
</dbReference>
<dbReference type="Gene3D" id="3.40.50.150">
    <property type="entry name" value="Vaccinia Virus protein VP39"/>
    <property type="match status" value="1"/>
</dbReference>
<name>A0A8J6Y424_9BACT</name>
<dbReference type="PANTHER" id="PTHR11727">
    <property type="entry name" value="DIMETHYLADENOSINE TRANSFERASE"/>
    <property type="match status" value="1"/>
</dbReference>
<dbReference type="EMBL" id="JACXWA010000008">
    <property type="protein sequence ID" value="MBD3869842.1"/>
    <property type="molecule type" value="Genomic_DNA"/>
</dbReference>
<comment type="similarity">
    <text evidence="7">Belongs to the class I-like SAM-binding methyltransferase superfamily. rRNA adenine N(6)-methyltransferase family.</text>
</comment>
<feature type="binding site" evidence="7">
    <location>
        <position position="104"/>
    </location>
    <ligand>
        <name>S-adenosyl-L-methionine</name>
        <dbReference type="ChEBI" id="CHEBI:59789"/>
    </ligand>
</feature>
<comment type="caution">
    <text evidence="9">The sequence shown here is derived from an EMBL/GenBank/DDBJ whole genome shotgun (WGS) entry which is preliminary data.</text>
</comment>
<keyword evidence="2" id="KW-0698">rRNA processing</keyword>
<evidence type="ECO:0000313" key="9">
    <source>
        <dbReference type="EMBL" id="MBD3869842.1"/>
    </source>
</evidence>
<dbReference type="InterPro" id="IPR020596">
    <property type="entry name" value="rRNA_Ade_Mease_Trfase_CS"/>
</dbReference>
<dbReference type="GO" id="GO:0052908">
    <property type="term" value="F:16S rRNA (adenine(1518)-N(6)/adenine(1519)-N(6))-dimethyltransferase activity"/>
    <property type="evidence" value="ECO:0007669"/>
    <property type="project" value="UniProtKB-EC"/>
</dbReference>
<feature type="binding site" evidence="7">
    <location>
        <position position="12"/>
    </location>
    <ligand>
        <name>S-adenosyl-L-methionine</name>
        <dbReference type="ChEBI" id="CHEBI:59789"/>
    </ligand>
</feature>
<dbReference type="SUPFAM" id="SSF53335">
    <property type="entry name" value="S-adenosyl-L-methionine-dependent methyltransferases"/>
    <property type="match status" value="1"/>
</dbReference>
<dbReference type="CDD" id="cd02440">
    <property type="entry name" value="AdoMet_MTases"/>
    <property type="match status" value="1"/>
</dbReference>
<dbReference type="SMART" id="SM00650">
    <property type="entry name" value="rADc"/>
    <property type="match status" value="1"/>
</dbReference>
<feature type="binding site" evidence="7">
    <location>
        <position position="83"/>
    </location>
    <ligand>
        <name>S-adenosyl-L-methionine</name>
        <dbReference type="ChEBI" id="CHEBI:59789"/>
    </ligand>
</feature>
<feature type="binding site" evidence="7">
    <location>
        <position position="59"/>
    </location>
    <ligand>
        <name>S-adenosyl-L-methionine</name>
        <dbReference type="ChEBI" id="CHEBI:59789"/>
    </ligand>
</feature>
<evidence type="ECO:0000256" key="1">
    <source>
        <dbReference type="ARBA" id="ARBA00022490"/>
    </source>
</evidence>
<dbReference type="PANTHER" id="PTHR11727:SF7">
    <property type="entry name" value="DIMETHYLADENOSINE TRANSFERASE-RELATED"/>
    <property type="match status" value="1"/>
</dbReference>
<feature type="domain" description="Ribosomal RNA adenine methylase transferase N-terminal" evidence="8">
    <location>
        <begin position="19"/>
        <end position="189"/>
    </location>
</feature>
<dbReference type="Gene3D" id="1.10.8.100">
    <property type="entry name" value="Ribosomal RNA adenine dimethylase-like, domain 2"/>
    <property type="match status" value="1"/>
</dbReference>
<evidence type="ECO:0000313" key="10">
    <source>
        <dbReference type="Proteomes" id="UP000598633"/>
    </source>
</evidence>
<keyword evidence="4 7" id="KW-0808">Transferase</keyword>
<feature type="binding site" evidence="7">
    <location>
        <position position="38"/>
    </location>
    <ligand>
        <name>S-adenosyl-L-methionine</name>
        <dbReference type="ChEBI" id="CHEBI:59789"/>
    </ligand>
</feature>
<reference evidence="9 10" key="1">
    <citation type="submission" date="2020-08" db="EMBL/GenBank/DDBJ databases">
        <title>Acidobacteriota in marine sediments use diverse sulfur dissimilation pathways.</title>
        <authorList>
            <person name="Wasmund K."/>
        </authorList>
    </citation>
    <scope>NUCLEOTIDE SEQUENCE [LARGE SCALE GENOMIC DNA]</scope>
    <source>
        <strain evidence="9">MAG AM3-A</strain>
    </source>
</reference>
<dbReference type="InterPro" id="IPR011530">
    <property type="entry name" value="rRNA_adenine_dimethylase"/>
</dbReference>